<evidence type="ECO:0000256" key="2">
    <source>
        <dbReference type="SAM" id="Phobius"/>
    </source>
</evidence>
<dbReference type="Proteomes" id="UP000095280">
    <property type="component" value="Unplaced"/>
</dbReference>
<evidence type="ECO:0000256" key="1">
    <source>
        <dbReference type="SAM" id="MobiDB-lite"/>
    </source>
</evidence>
<dbReference type="AlphaFoldDB" id="A0A1I8GNW7"/>
<keyword evidence="2" id="KW-1133">Transmembrane helix</keyword>
<evidence type="ECO:0000313" key="5">
    <source>
        <dbReference type="WBParaSite" id="maker-uti_cns_0002499-snap-gene-0.18-mRNA-1"/>
    </source>
</evidence>
<sequence length="584" mass="64633">MLRNSFIFITAALLVLLTASDASFSNSNVELPHCGGISLRRQLSDVITWQSSAMHGTCLTSRRQQRLAQADVGTNEDDNDYWFHTGYATNFSMDPYNWLVIQLRSPILLLGVRARFELRHFLTLAAGERDYLETRTNIEVFVSPDKWDLGGEHCHASVRNTTSLPRSVADGKDGWALCTVIRPPTGSLARDFLCGGFTGLKTRTLLLRKKIADNRHDRFMSFADLTLGQGLYVSTEPSTAVIRGQPLHVECVNCLVDETDRLRKREIRSHQRLCLDASERMTADQAGVADCVNQQVFVSSAEPQHAGTYQCRDSVNGFNATAKISVLYGPDQLNIDYSIRSIIIQDSPSESSGAESRQVHKVQLELRFATSDAFPMPKHSCIARISDSVRPTSQRSITLTKSVSRHTSHRGALESAWLASLSPESSYWVMNSSVMVRCTAMQKLKADTKHGFYQGRFDLHRRIQLLRFDSATQSARSSKLDFTNHLAPVIVVCVAVPVLAAIFACFAISRAKKQQGARTKLHRIPALGASDTAQTTTATSAGTQCSCFSHRLQQTSSAPCNAQQPPEHGTVDSGTYDEPLVYIN</sequence>
<reference evidence="5" key="1">
    <citation type="submission" date="2016-11" db="UniProtKB">
        <authorList>
            <consortium name="WormBaseParasite"/>
        </authorList>
    </citation>
    <scope>IDENTIFICATION</scope>
</reference>
<keyword evidence="4" id="KW-1185">Reference proteome</keyword>
<name>A0A1I8GNW7_9PLAT</name>
<accession>A0A1I8GNW7</accession>
<dbReference type="WBParaSite" id="maker-uti_cns_0002499-snap-gene-0.18-mRNA-1">
    <property type="protein sequence ID" value="maker-uti_cns_0002499-snap-gene-0.18-mRNA-1"/>
    <property type="gene ID" value="maker-uti_cns_0002499-snap-gene-0.18"/>
</dbReference>
<keyword evidence="2" id="KW-0472">Membrane</keyword>
<feature type="transmembrane region" description="Helical" evidence="2">
    <location>
        <begin position="486"/>
        <end position="508"/>
    </location>
</feature>
<evidence type="ECO:0000256" key="3">
    <source>
        <dbReference type="SAM" id="SignalP"/>
    </source>
</evidence>
<evidence type="ECO:0000313" key="4">
    <source>
        <dbReference type="Proteomes" id="UP000095280"/>
    </source>
</evidence>
<keyword evidence="2" id="KW-0812">Transmembrane</keyword>
<keyword evidence="3" id="KW-0732">Signal</keyword>
<protein>
    <submittedName>
        <fullName evidence="5">Ig-like domain-containing protein</fullName>
    </submittedName>
</protein>
<feature type="signal peptide" evidence="3">
    <location>
        <begin position="1"/>
        <end position="22"/>
    </location>
</feature>
<organism evidence="4 5">
    <name type="scientific">Macrostomum lignano</name>
    <dbReference type="NCBI Taxonomy" id="282301"/>
    <lineage>
        <taxon>Eukaryota</taxon>
        <taxon>Metazoa</taxon>
        <taxon>Spiralia</taxon>
        <taxon>Lophotrochozoa</taxon>
        <taxon>Platyhelminthes</taxon>
        <taxon>Rhabditophora</taxon>
        <taxon>Macrostomorpha</taxon>
        <taxon>Macrostomida</taxon>
        <taxon>Macrostomidae</taxon>
        <taxon>Macrostomum</taxon>
    </lineage>
</organism>
<feature type="region of interest" description="Disordered" evidence="1">
    <location>
        <begin position="558"/>
        <end position="578"/>
    </location>
</feature>
<proteinExistence type="predicted"/>
<feature type="chain" id="PRO_5009319577" evidence="3">
    <location>
        <begin position="23"/>
        <end position="584"/>
    </location>
</feature>